<organism evidence="2 3">
    <name type="scientific">Paraburkholderia translucens</name>
    <dbReference type="NCBI Taxonomy" id="2886945"/>
    <lineage>
        <taxon>Bacteria</taxon>
        <taxon>Pseudomonadati</taxon>
        <taxon>Pseudomonadota</taxon>
        <taxon>Betaproteobacteria</taxon>
        <taxon>Burkholderiales</taxon>
        <taxon>Burkholderiaceae</taxon>
        <taxon>Paraburkholderia</taxon>
    </lineage>
</organism>
<dbReference type="EMBL" id="JAJITC010000004">
    <property type="protein sequence ID" value="MCC8401916.1"/>
    <property type="molecule type" value="Genomic_DNA"/>
</dbReference>
<evidence type="ECO:0000313" key="3">
    <source>
        <dbReference type="Proteomes" id="UP001430614"/>
    </source>
</evidence>
<feature type="signal peptide" evidence="1">
    <location>
        <begin position="1"/>
        <end position="31"/>
    </location>
</feature>
<reference evidence="2 3" key="1">
    <citation type="submission" date="2021-11" db="EMBL/GenBank/DDBJ databases">
        <authorList>
            <person name="Oh E.-T."/>
            <person name="Kim S.-B."/>
        </authorList>
    </citation>
    <scope>NUCLEOTIDE SEQUENCE [LARGE SCALE GENOMIC DNA]</scope>
    <source>
        <strain evidence="2 3">MMS20-SJTN17</strain>
    </source>
</reference>
<dbReference type="RefSeq" id="WP_230561095.1">
    <property type="nucleotide sequence ID" value="NZ_JAJITC010000004.1"/>
</dbReference>
<keyword evidence="3" id="KW-1185">Reference proteome</keyword>
<feature type="chain" id="PRO_5046701466" description="NHL repeat containing protein" evidence="1">
    <location>
        <begin position="32"/>
        <end position="365"/>
    </location>
</feature>
<dbReference type="Gene3D" id="2.120.10.30">
    <property type="entry name" value="TolB, C-terminal domain"/>
    <property type="match status" value="1"/>
</dbReference>
<name>A0ABS8KAY4_9BURK</name>
<evidence type="ECO:0000256" key="1">
    <source>
        <dbReference type="SAM" id="SignalP"/>
    </source>
</evidence>
<evidence type="ECO:0008006" key="4">
    <source>
        <dbReference type="Google" id="ProtNLM"/>
    </source>
</evidence>
<accession>A0ABS8KAY4</accession>
<keyword evidence="1" id="KW-0732">Signal</keyword>
<dbReference type="InterPro" id="IPR011042">
    <property type="entry name" value="6-blade_b-propeller_TolB-like"/>
</dbReference>
<protein>
    <recommendedName>
        <fullName evidence="4">NHL repeat containing protein</fullName>
    </recommendedName>
</protein>
<dbReference type="Proteomes" id="UP001430614">
    <property type="component" value="Unassembled WGS sequence"/>
</dbReference>
<proteinExistence type="predicted"/>
<gene>
    <name evidence="2" type="ORF">LJ655_08425</name>
</gene>
<dbReference type="SUPFAM" id="SSF63829">
    <property type="entry name" value="Calcium-dependent phosphotriesterase"/>
    <property type="match status" value="1"/>
</dbReference>
<evidence type="ECO:0000313" key="2">
    <source>
        <dbReference type="EMBL" id="MCC8401916.1"/>
    </source>
</evidence>
<sequence>MIRARASRFMRRAACRAALLAFSMGTVGAWAQEAILPPNSVTASTVPSNGDVNPYGIAFVPPGVPSWSTLKPGDVVVSNFNASSNLQGTGTTVVKLVPNGNPVTFFQGQHLGLTTALAVLKSGFVLVGNVPTTDGKNVVAPGSLLVLNPQGGLVKQLIDPNLLDGPWDLTVIDGGRFVRVFVSDVLNGKVARIDLAIGENGVQVLPSSTIIASGYMHRTDPAALVVGPTGLAYDPSHDVLYVASTGDNAIFAIYGAANANHDGGIGRMIYQDNKHLHGPLALALAPNGHLVTANGDAVNPDPQHPSEIVEFTVGGQFVAQLQVDAASGAAFGLAFGLNSKGHLQFAAVDDNTNSATVWTLRTDNQ</sequence>
<comment type="caution">
    <text evidence="2">The sequence shown here is derived from an EMBL/GenBank/DDBJ whole genome shotgun (WGS) entry which is preliminary data.</text>
</comment>